<evidence type="ECO:0000313" key="1">
    <source>
        <dbReference type="WBParaSite" id="MCU_007166-RA"/>
    </source>
</evidence>
<name>A0A5K3FC88_MESCO</name>
<protein>
    <submittedName>
        <fullName evidence="1">SEFIR domain-containing protein</fullName>
    </submittedName>
</protein>
<accession>A0A5K3FC88</accession>
<dbReference type="WBParaSite" id="MCU_007166-RA">
    <property type="protein sequence ID" value="MCU_007166-RA"/>
    <property type="gene ID" value="MCU_007166"/>
</dbReference>
<dbReference type="AlphaFoldDB" id="A0A5K3FC88"/>
<organism evidence="1">
    <name type="scientific">Mesocestoides corti</name>
    <name type="common">Flatworm</name>
    <dbReference type="NCBI Taxonomy" id="53468"/>
    <lineage>
        <taxon>Eukaryota</taxon>
        <taxon>Metazoa</taxon>
        <taxon>Spiralia</taxon>
        <taxon>Lophotrochozoa</taxon>
        <taxon>Platyhelminthes</taxon>
        <taxon>Cestoda</taxon>
        <taxon>Eucestoda</taxon>
        <taxon>Cyclophyllidea</taxon>
        <taxon>Mesocestoididae</taxon>
        <taxon>Mesocestoides</taxon>
    </lineage>
</organism>
<proteinExistence type="predicted"/>
<sequence>MRLPLSRIFLNKRHSMSEHPDVNSDLDYGHPDGIPRLNLTGNSTESISKLGINESTEPSCSGIERNRVILFLKSTTESERKRCLIQFAQHMCVVYEYQIGFLQGLKAVHSAADYVADLLLKSIQIGRITSFSPSELTLQLLHDVRCKPSSQMKCVKTSPMTGTGEQLSWRLGDIWTRPGLRHNEVGGENCHNLNIVTHFLAPCLPDLETKRPDIYGYRNLIVLPTVESNILLSGESIYANASSNTVTVYTNCNSEAKECLSCFDIFPPDEDLITLQHVGSVDSSPIRRTDVIKRHQRQHLHRAYRPVFFVIYERPSVIDHLTECESFAAFCKRQNICPVMFLNQETDLFEGRVCVNLFQHFDIFCLTTNGYVSKTYSERISNHVSDPVMGRETRQHWSADMCLGGIDNPGFIS</sequence>
<reference evidence="1" key="1">
    <citation type="submission" date="2019-11" db="UniProtKB">
        <authorList>
            <consortium name="WormBaseParasite"/>
        </authorList>
    </citation>
    <scope>IDENTIFICATION</scope>
</reference>